<proteinExistence type="predicted"/>
<dbReference type="Proteomes" id="UP001642464">
    <property type="component" value="Unassembled WGS sequence"/>
</dbReference>
<feature type="transmembrane region" description="Helical" evidence="1">
    <location>
        <begin position="683"/>
        <end position="709"/>
    </location>
</feature>
<dbReference type="InterPro" id="IPR009030">
    <property type="entry name" value="Growth_fac_rcpt_cys_sf"/>
</dbReference>
<dbReference type="SMART" id="SM01411">
    <property type="entry name" value="Ephrin_rec_like"/>
    <property type="match status" value="2"/>
</dbReference>
<evidence type="ECO:0000313" key="3">
    <source>
        <dbReference type="EMBL" id="CAK9005386.1"/>
    </source>
</evidence>
<dbReference type="Gene3D" id="3.40.190.10">
    <property type="entry name" value="Periplasmic binding protein-like II"/>
    <property type="match status" value="1"/>
</dbReference>
<organism evidence="3 4">
    <name type="scientific">Durusdinium trenchii</name>
    <dbReference type="NCBI Taxonomy" id="1381693"/>
    <lineage>
        <taxon>Eukaryota</taxon>
        <taxon>Sar</taxon>
        <taxon>Alveolata</taxon>
        <taxon>Dinophyceae</taxon>
        <taxon>Suessiales</taxon>
        <taxon>Symbiodiniaceae</taxon>
        <taxon>Durusdinium</taxon>
    </lineage>
</organism>
<comment type="caution">
    <text evidence="3">The sequence shown here is derived from an EMBL/GenBank/DDBJ whole genome shotgun (WGS) entry which is preliminary data.</text>
</comment>
<dbReference type="SUPFAM" id="SSF53850">
    <property type="entry name" value="Periplasmic binding protein-like II"/>
    <property type="match status" value="1"/>
</dbReference>
<feature type="transmembrane region" description="Helical" evidence="1">
    <location>
        <begin position="827"/>
        <end position="852"/>
    </location>
</feature>
<feature type="transmembrane region" description="Helical" evidence="1">
    <location>
        <begin position="506"/>
        <end position="525"/>
    </location>
</feature>
<dbReference type="PANTHER" id="PTHR46967:SF2">
    <property type="entry name" value="SUSHI, VON WILLEBRAND FACTOR TYPE A, EGF AND PENTRAXIN DOMAIN-CONTAINING PROTEIN 1-LIKE"/>
    <property type="match status" value="1"/>
</dbReference>
<dbReference type="Pfam" id="PF07699">
    <property type="entry name" value="Ephrin_rec_like"/>
    <property type="match status" value="1"/>
</dbReference>
<evidence type="ECO:0000256" key="1">
    <source>
        <dbReference type="SAM" id="Phobius"/>
    </source>
</evidence>
<dbReference type="InterPro" id="IPR011641">
    <property type="entry name" value="Tyr-kin_ephrin_A/B_rcpt-like"/>
</dbReference>
<evidence type="ECO:0000313" key="4">
    <source>
        <dbReference type="Proteomes" id="UP001642464"/>
    </source>
</evidence>
<feature type="transmembrane region" description="Helical" evidence="1">
    <location>
        <begin position="640"/>
        <end position="663"/>
    </location>
</feature>
<feature type="transmembrane region" description="Helical" evidence="1">
    <location>
        <begin position="796"/>
        <end position="815"/>
    </location>
</feature>
<name>A0ABP0IS38_9DINO</name>
<keyword evidence="4" id="KW-1185">Reference proteome</keyword>
<accession>A0ABP0IS38</accession>
<feature type="domain" description="Tyrosine-protein kinase ephrin type A/B receptor-like" evidence="2">
    <location>
        <begin position="344"/>
        <end position="392"/>
    </location>
</feature>
<keyword evidence="1" id="KW-1133">Transmembrane helix</keyword>
<dbReference type="Gene3D" id="3.40.190.100">
    <property type="entry name" value="Glycine betaine-binding periplasmic protein, domain 2"/>
    <property type="match status" value="1"/>
</dbReference>
<feature type="transmembrane region" description="Helical" evidence="1">
    <location>
        <begin position="537"/>
        <end position="562"/>
    </location>
</feature>
<keyword evidence="1" id="KW-0472">Membrane</keyword>
<feature type="transmembrane region" description="Helical" evidence="1">
    <location>
        <begin position="599"/>
        <end position="619"/>
    </location>
</feature>
<feature type="transmembrane region" description="Helical" evidence="1">
    <location>
        <begin position="764"/>
        <end position="784"/>
    </location>
</feature>
<feature type="transmembrane region" description="Helical" evidence="1">
    <location>
        <begin position="737"/>
        <end position="758"/>
    </location>
</feature>
<dbReference type="Gene3D" id="2.10.50.10">
    <property type="entry name" value="Tumor Necrosis Factor Receptor, subunit A, domain 2"/>
    <property type="match status" value="2"/>
</dbReference>
<dbReference type="SUPFAM" id="SSF57184">
    <property type="entry name" value="Growth factor receptor domain"/>
    <property type="match status" value="1"/>
</dbReference>
<dbReference type="EMBL" id="CAXAMM010004925">
    <property type="protein sequence ID" value="CAK9005386.1"/>
    <property type="molecule type" value="Genomic_DNA"/>
</dbReference>
<dbReference type="PANTHER" id="PTHR46967">
    <property type="entry name" value="INSULIN-LIKE GROWTH FACTOR BINDING PROTEIN,N-TERMINAL"/>
    <property type="match status" value="1"/>
</dbReference>
<keyword evidence="1" id="KW-0812">Transmembrane</keyword>
<reference evidence="3 4" key="1">
    <citation type="submission" date="2024-02" db="EMBL/GenBank/DDBJ databases">
        <authorList>
            <person name="Chen Y."/>
            <person name="Shah S."/>
            <person name="Dougan E. K."/>
            <person name="Thang M."/>
            <person name="Chan C."/>
        </authorList>
    </citation>
    <scope>NUCLEOTIDE SEQUENCE [LARGE SCALE GENOMIC DNA]</scope>
</reference>
<sequence>MGYEGVISTFVPTLDIKKAYQSEGLNLLYFRNWNASWYKPYKYFDSLSMINASKVVKLCSDKTNFLSHDSIMQRHVKWTGDADGVLINNGVYAGRCDDGYWWTAPSCRSNTTECVPWVTGGFGWGIEEYMQKSTIFQIPMAIGVALSWATYTEFPFWHPKSHFYWWIPDPTFLELQPLQMIFPPHDRIAYSKGDMSSATSSVSIDKLVSKDLSLLAPNVESFLSNLKVTMAQMDQVLLDQKNTSDSWRDTMCRWLHANTEVWQSWIPDESRCFPGFGLYDTVLESFTEQRVNTSNKIVCQACASGTFSQALSDSIGETYICVPCPLGTSQDLGAAQFCKPCKSGEYQDEIGSRTCKRCSIGNYQDESGAEICKSCPVDTTTLGLGSVAASDCGCKADHIDVNIDQGVIQCQRCSEGLRCPILSNLVDLQRGASDLGPDYVPQVKAGYFSAVHSPTEVYFCSGSDVCPGGAPGSCTGGLVDTPCAQCTAGSTWTGSACESCGVWRQALWVCAIIGVFVFVMLLYWLTSSHVTAKATVLFAVSASVGMLVMSMQNLGLIGMMTVQWPEDLKGFFSICQFLLLDIDSYGFSCIAGTDATTRYLLSALIFPAAVAWLGLCYGASRLLSERHHWIGPKVCSTMGAFLQMGFSTMAATSLAPMMCYKHPNGLRSLLKYPDVICGSGEHTAMLAIGWTLLIVFVLGFVALCTFAVIRVPQWSSERNHKLVGACRFLIFRFRLDSWWFGVPLLLRGPLLSLPVVLATDYPPVQILMIAMLLTSFLVLQMITWPWKVPMLNLTDCTVSFCVTLLVTSASLHVNIVDSTMIQFAEFMSTLMLSGIAAAMGIMCVMTTSALIYRTALGGKQEIFFFNLGTVPSAEKLAPLCKMMAVKLRDMDVDVLSAKLAALAVFDMRKVTTCITLLATEVAPPNEDAVTFKFDARINSSSFDPSLVKPTVKLQPPNSNLNLPNEEEATGLEPQLAARFPLQSEWV</sequence>
<evidence type="ECO:0000259" key="2">
    <source>
        <dbReference type="Pfam" id="PF07699"/>
    </source>
</evidence>
<protein>
    <recommendedName>
        <fullName evidence="2">Tyrosine-protein kinase ephrin type A/B receptor-like domain-containing protein</fullName>
    </recommendedName>
</protein>
<gene>
    <name evidence="3" type="ORF">SCF082_LOCUS8572</name>
</gene>